<dbReference type="GO" id="GO:0008170">
    <property type="term" value="F:N-methyltransferase activity"/>
    <property type="evidence" value="ECO:0007669"/>
    <property type="project" value="UniProtKB-ARBA"/>
</dbReference>
<dbReference type="PANTHER" id="PTHR47111">
    <property type="entry name" value="BCDNA.LD29892"/>
    <property type="match status" value="1"/>
</dbReference>
<dbReference type="SUPFAM" id="SSF144232">
    <property type="entry name" value="HIT/MYND zinc finger-like"/>
    <property type="match status" value="1"/>
</dbReference>
<keyword evidence="2 4" id="KW-0863">Zinc-finger</keyword>
<sequence>MNRRKLKKEKTHGTQLFNATRLSCDAKDVKKAAELRARGNAKYHPDEKRYMSAIVLYNESLAYSPKGSEERAKSYFDRALTCLALRRFNDCLRNIQLVRATNHPATQNLLLEGYETVAKLFLDTTRTAGAELQLSYPGHEHMTHVANCLELVRHETLEKTVVTNRKLLAGDVVMIERPIFVVLAKDQQCLRCAYCFGEYPFTLIPCEGCTWAMYCSEGCMMEAYHRFHRYECGLIRQLSEDPDSRTGVTALHTIAVAISSFNSDLEALIRNIETVDKLNQNIWTMNWKTATIKDVLATMHLLMSDAQRFQYPDPKQQHAKAVLIYCHLMLRTDLKQRYTMNIPLLQKMLYLCYEYLNILQYNAKSKSILQYDLKEKVYVSKEFGVGCYPLISMLNHSCNGNVMRIDMHDGRCAMVVTRPIAEGEQLLECYGYQHLLRCRDEQPLRFLRNSSLDCWCEASVRYFRSIGMLLKEVGFNTRDSANDIRLMHTAIADRDAKIASMILQKQQQRLNDTTRVLGNFELIHRGLLLKHCYAMLYGDVMDTDQYTRFW</sequence>
<keyword evidence="3" id="KW-0862">Zinc</keyword>
<dbReference type="SUPFAM" id="SSF82199">
    <property type="entry name" value="SET domain"/>
    <property type="match status" value="1"/>
</dbReference>
<reference evidence="8" key="1">
    <citation type="submission" date="2013-03" db="EMBL/GenBank/DDBJ databases">
        <title>The Genome Sequence of Anopheles christyi ACHKN1017.</title>
        <authorList>
            <consortium name="The Broad Institute Genomics Platform"/>
            <person name="Neafsey D.E."/>
            <person name="Besansky N."/>
            <person name="Walker B."/>
            <person name="Young S.K."/>
            <person name="Zeng Q."/>
            <person name="Gargeya S."/>
            <person name="Fitzgerald M."/>
            <person name="Haas B."/>
            <person name="Abouelleil A."/>
            <person name="Allen A.W."/>
            <person name="Alvarado L."/>
            <person name="Arachchi H.M."/>
            <person name="Berlin A.M."/>
            <person name="Chapman S.B."/>
            <person name="Gainer-Dewar J."/>
            <person name="Goldberg J."/>
            <person name="Griggs A."/>
            <person name="Gujja S."/>
            <person name="Hansen M."/>
            <person name="Howarth C."/>
            <person name="Imamovic A."/>
            <person name="Ireland A."/>
            <person name="Larimer J."/>
            <person name="McCowan C."/>
            <person name="Murphy C."/>
            <person name="Pearson M."/>
            <person name="Poon T.W."/>
            <person name="Priest M."/>
            <person name="Roberts A."/>
            <person name="Saif S."/>
            <person name="Shea T."/>
            <person name="Sisk P."/>
            <person name="Sykes S."/>
            <person name="Wortman J."/>
            <person name="Nusbaum C."/>
            <person name="Birren B."/>
        </authorList>
    </citation>
    <scope>NUCLEOTIDE SEQUENCE [LARGE SCALE GENOMIC DNA]</scope>
    <source>
        <strain evidence="8">ACHKN1017</strain>
    </source>
</reference>
<proteinExistence type="predicted"/>
<protein>
    <recommendedName>
        <fullName evidence="9">MYND-type domain-containing protein</fullName>
    </recommendedName>
</protein>
<dbReference type="InterPro" id="IPR046341">
    <property type="entry name" value="SET_dom_sf"/>
</dbReference>
<evidence type="ECO:0000256" key="4">
    <source>
        <dbReference type="PROSITE-ProRule" id="PRU00134"/>
    </source>
</evidence>
<dbReference type="Pfam" id="PF00856">
    <property type="entry name" value="SET"/>
    <property type="match status" value="1"/>
</dbReference>
<dbReference type="GO" id="GO:0008757">
    <property type="term" value="F:S-adenosylmethionine-dependent methyltransferase activity"/>
    <property type="evidence" value="ECO:0007669"/>
    <property type="project" value="UniProtKB-ARBA"/>
</dbReference>
<feature type="domain" description="MYND-type" evidence="6">
    <location>
        <begin position="192"/>
        <end position="232"/>
    </location>
</feature>
<evidence type="ECO:0000256" key="1">
    <source>
        <dbReference type="ARBA" id="ARBA00022723"/>
    </source>
</evidence>
<dbReference type="GO" id="GO:0008276">
    <property type="term" value="F:protein methyltransferase activity"/>
    <property type="evidence" value="ECO:0007669"/>
    <property type="project" value="UniProtKB-ARBA"/>
</dbReference>
<feature type="domain" description="SET" evidence="5">
    <location>
        <begin position="147"/>
        <end position="431"/>
    </location>
</feature>
<evidence type="ECO:0000259" key="5">
    <source>
        <dbReference type="PROSITE" id="PS50280"/>
    </source>
</evidence>
<evidence type="ECO:0008006" key="9">
    <source>
        <dbReference type="Google" id="ProtNLM"/>
    </source>
</evidence>
<organism evidence="7 8">
    <name type="scientific">Anopheles christyi</name>
    <dbReference type="NCBI Taxonomy" id="43041"/>
    <lineage>
        <taxon>Eukaryota</taxon>
        <taxon>Metazoa</taxon>
        <taxon>Ecdysozoa</taxon>
        <taxon>Arthropoda</taxon>
        <taxon>Hexapoda</taxon>
        <taxon>Insecta</taxon>
        <taxon>Pterygota</taxon>
        <taxon>Neoptera</taxon>
        <taxon>Endopterygota</taxon>
        <taxon>Diptera</taxon>
        <taxon>Nematocera</taxon>
        <taxon>Culicoidea</taxon>
        <taxon>Culicidae</taxon>
        <taxon>Anophelinae</taxon>
        <taxon>Anopheles</taxon>
    </lineage>
</organism>
<accession>A0A182KDP6</accession>
<dbReference type="Gene3D" id="1.10.220.160">
    <property type="match status" value="1"/>
</dbReference>
<name>A0A182KDP6_9DIPT</name>
<evidence type="ECO:0000313" key="7">
    <source>
        <dbReference type="EnsemblMetazoa" id="ACHR008883-PA"/>
    </source>
</evidence>
<evidence type="ECO:0000259" key="6">
    <source>
        <dbReference type="PROSITE" id="PS50865"/>
    </source>
</evidence>
<dbReference type="Gene3D" id="1.25.40.10">
    <property type="entry name" value="Tetratricopeptide repeat domain"/>
    <property type="match status" value="1"/>
</dbReference>
<dbReference type="InterPro" id="IPR002893">
    <property type="entry name" value="Znf_MYND"/>
</dbReference>
<dbReference type="Proteomes" id="UP000075881">
    <property type="component" value="Unassembled WGS sequence"/>
</dbReference>
<keyword evidence="1" id="KW-0479">Metal-binding</keyword>
<dbReference type="InterPro" id="IPR011990">
    <property type="entry name" value="TPR-like_helical_dom_sf"/>
</dbReference>
<evidence type="ECO:0000256" key="2">
    <source>
        <dbReference type="ARBA" id="ARBA00022771"/>
    </source>
</evidence>
<evidence type="ECO:0000256" key="3">
    <source>
        <dbReference type="ARBA" id="ARBA00022833"/>
    </source>
</evidence>
<dbReference type="Gene3D" id="2.170.270.10">
    <property type="entry name" value="SET domain"/>
    <property type="match status" value="1"/>
</dbReference>
<dbReference type="Gene3D" id="6.10.140.2220">
    <property type="match status" value="1"/>
</dbReference>
<dbReference type="PANTHER" id="PTHR47111:SF1">
    <property type="entry name" value="SET AND MYND DOMAIN-CONTAINING PROTEIN 4"/>
    <property type="match status" value="1"/>
</dbReference>
<dbReference type="PROSITE" id="PS50280">
    <property type="entry name" value="SET"/>
    <property type="match status" value="1"/>
</dbReference>
<evidence type="ECO:0000313" key="8">
    <source>
        <dbReference type="Proteomes" id="UP000075881"/>
    </source>
</evidence>
<dbReference type="STRING" id="43041.A0A182KDP6"/>
<reference evidence="7" key="2">
    <citation type="submission" date="2020-05" db="UniProtKB">
        <authorList>
            <consortium name="EnsemblMetazoa"/>
        </authorList>
    </citation>
    <scope>IDENTIFICATION</scope>
    <source>
        <strain evidence="7">ACHKN1017</strain>
    </source>
</reference>
<keyword evidence="8" id="KW-1185">Reference proteome</keyword>
<dbReference type="AlphaFoldDB" id="A0A182KDP6"/>
<dbReference type="EnsemblMetazoa" id="ACHR008883-RA">
    <property type="protein sequence ID" value="ACHR008883-PA"/>
    <property type="gene ID" value="ACHR008883"/>
</dbReference>
<dbReference type="PROSITE" id="PS50865">
    <property type="entry name" value="ZF_MYND_2"/>
    <property type="match status" value="1"/>
</dbReference>
<dbReference type="VEuPathDB" id="VectorBase:ACHR008883"/>
<dbReference type="GO" id="GO:0008270">
    <property type="term" value="F:zinc ion binding"/>
    <property type="evidence" value="ECO:0007669"/>
    <property type="project" value="UniProtKB-KW"/>
</dbReference>
<dbReference type="InterPro" id="IPR001214">
    <property type="entry name" value="SET_dom"/>
</dbReference>